<gene>
    <name evidence="8" type="ORF">SAMN05444584_0345</name>
</gene>
<evidence type="ECO:0000256" key="6">
    <source>
        <dbReference type="ARBA" id="ARBA00023295"/>
    </source>
</evidence>
<keyword evidence="6 7" id="KW-0326">Glycosidase</keyword>
<evidence type="ECO:0000256" key="1">
    <source>
        <dbReference type="ARBA" id="ARBA00004191"/>
    </source>
</evidence>
<comment type="similarity">
    <text evidence="2 7">Belongs to the glycosyl hydrolase 28 family.</text>
</comment>
<evidence type="ECO:0000256" key="2">
    <source>
        <dbReference type="ARBA" id="ARBA00008834"/>
    </source>
</evidence>
<protein>
    <submittedName>
        <fullName evidence="8">Polygalacturonase</fullName>
    </submittedName>
</protein>
<dbReference type="Proteomes" id="UP000243463">
    <property type="component" value="Unassembled WGS sequence"/>
</dbReference>
<sequence length="368" mass="39021">MPSSCNVLYASGGLATGDIQKALNSCAKGKAVRLASRGSNNVFLTGPLNMPSGVSLSIDRGVVLRAVNKASVFDDGGKTCGTLSSGGKGCKAVITFNNVSNSGIYGEGQIDGQGGTTLSDKGTSWWNLSQKAKNSGQKQNVPRLIQINGSQNITLYKINLRNSPNFHVVFYKSNGLTVWNVNINTPANARNTDGIDPISSKNVTVAYTDISTGDDNVAIKANPNSGSASNMTFLNNTFGSGHGLSIGSQTNDGVYNIDVNQLSMNGTDNGLRIKSDKSSAGEVANIRYNNVTISNVKNAIVMDTVYENKSGSLRANWHDVSYNNITVKGNSNIIFNGTNASRPLQATMTNMHLPSNIVWKVKNANIKK</sequence>
<keyword evidence="4" id="KW-0964">Secreted</keyword>
<dbReference type="InterPro" id="IPR012334">
    <property type="entry name" value="Pectin_lyas_fold"/>
</dbReference>
<evidence type="ECO:0000256" key="5">
    <source>
        <dbReference type="ARBA" id="ARBA00022801"/>
    </source>
</evidence>
<accession>A0A217ED34</accession>
<keyword evidence="9" id="KW-1185">Reference proteome</keyword>
<comment type="subcellular location">
    <subcellularLocation>
        <location evidence="1">Secreted</location>
        <location evidence="1">Cell wall</location>
    </subcellularLocation>
</comment>
<dbReference type="Pfam" id="PF00295">
    <property type="entry name" value="Glyco_hydro_28"/>
    <property type="match status" value="1"/>
</dbReference>
<dbReference type="InterPro" id="IPR011050">
    <property type="entry name" value="Pectin_lyase_fold/virulence"/>
</dbReference>
<evidence type="ECO:0000313" key="8">
    <source>
        <dbReference type="EMBL" id="SNQ28425.1"/>
    </source>
</evidence>
<dbReference type="GO" id="GO:0004650">
    <property type="term" value="F:polygalacturonase activity"/>
    <property type="evidence" value="ECO:0007669"/>
    <property type="project" value="InterPro"/>
</dbReference>
<dbReference type="AlphaFoldDB" id="A0A217ED34"/>
<evidence type="ECO:0000256" key="3">
    <source>
        <dbReference type="ARBA" id="ARBA00022512"/>
    </source>
</evidence>
<reference evidence="9" key="1">
    <citation type="submission" date="2017-06" db="EMBL/GenBank/DDBJ databases">
        <authorList>
            <person name="Varghese N."/>
            <person name="Submissions S."/>
        </authorList>
    </citation>
    <scope>NUCLEOTIDE SEQUENCE [LARGE SCALE GENOMIC DNA]</scope>
    <source>
        <strain evidence="9">ANC 5114</strain>
    </source>
</reference>
<name>A0A217ED34_9GAMM</name>
<evidence type="ECO:0000313" key="9">
    <source>
        <dbReference type="Proteomes" id="UP000243463"/>
    </source>
</evidence>
<dbReference type="PANTHER" id="PTHR31375">
    <property type="match status" value="1"/>
</dbReference>
<proteinExistence type="inferred from homology"/>
<organism evidence="8 9">
    <name type="scientific">Acinetobacter apis</name>
    <dbReference type="NCBI Taxonomy" id="1229165"/>
    <lineage>
        <taxon>Bacteria</taxon>
        <taxon>Pseudomonadati</taxon>
        <taxon>Pseudomonadota</taxon>
        <taxon>Gammaproteobacteria</taxon>
        <taxon>Moraxellales</taxon>
        <taxon>Moraxellaceae</taxon>
        <taxon>Acinetobacter</taxon>
    </lineage>
</organism>
<dbReference type="SUPFAM" id="SSF51126">
    <property type="entry name" value="Pectin lyase-like"/>
    <property type="match status" value="1"/>
</dbReference>
<dbReference type="PROSITE" id="PS00502">
    <property type="entry name" value="POLYGALACTURONASE"/>
    <property type="match status" value="1"/>
</dbReference>
<keyword evidence="5 7" id="KW-0378">Hydrolase</keyword>
<dbReference type="InterPro" id="IPR000743">
    <property type="entry name" value="Glyco_hydro_28"/>
</dbReference>
<evidence type="ECO:0000256" key="4">
    <source>
        <dbReference type="ARBA" id="ARBA00022525"/>
    </source>
</evidence>
<dbReference type="RefSeq" id="WP_088822458.1">
    <property type="nucleotide sequence ID" value="NZ_FZLN01000001.1"/>
</dbReference>
<keyword evidence="3" id="KW-0134">Cell wall</keyword>
<dbReference type="GO" id="GO:0005975">
    <property type="term" value="P:carbohydrate metabolic process"/>
    <property type="evidence" value="ECO:0007669"/>
    <property type="project" value="InterPro"/>
</dbReference>
<evidence type="ECO:0000256" key="7">
    <source>
        <dbReference type="RuleBase" id="RU361169"/>
    </source>
</evidence>
<dbReference type="Gene3D" id="2.160.20.10">
    <property type="entry name" value="Single-stranded right-handed beta-helix, Pectin lyase-like"/>
    <property type="match status" value="1"/>
</dbReference>
<dbReference type="EMBL" id="FZLN01000001">
    <property type="protein sequence ID" value="SNQ28425.1"/>
    <property type="molecule type" value="Genomic_DNA"/>
</dbReference>